<evidence type="ECO:0000256" key="1">
    <source>
        <dbReference type="SAM" id="MobiDB-lite"/>
    </source>
</evidence>
<evidence type="ECO:0000313" key="2">
    <source>
        <dbReference type="EMBL" id="KAF3487053.1"/>
    </source>
</evidence>
<comment type="caution">
    <text evidence="2">The sequence shown here is derived from an EMBL/GenBank/DDBJ whole genome shotgun (WGS) entry which is preliminary data.</text>
</comment>
<name>A0A8S9MW91_BRACR</name>
<accession>A0A8S9MW91</accession>
<proteinExistence type="predicted"/>
<dbReference type="Pfam" id="PF06101">
    <property type="entry name" value="Vps62"/>
    <property type="match status" value="1"/>
</dbReference>
<sequence length="141" mass="15345">MFFSQHSGCRLVDVSDLEFLKGSNKSVVLVFFYPPPPPPLSPETCSLPSTAGHPDLSRPVETTPMATTRRRWGARPIEASVDLAGVVDLAGASAIHWPILTRRVSLQAKLYPELLDSTSAVSAQNRSKKPPLRSCRPLAKP</sequence>
<evidence type="ECO:0000313" key="3">
    <source>
        <dbReference type="Proteomes" id="UP000712600"/>
    </source>
</evidence>
<reference evidence="2" key="1">
    <citation type="submission" date="2019-12" db="EMBL/GenBank/DDBJ databases">
        <title>Genome sequencing and annotation of Brassica cretica.</title>
        <authorList>
            <person name="Studholme D.J."/>
            <person name="Sarris P."/>
        </authorList>
    </citation>
    <scope>NUCLEOTIDE SEQUENCE</scope>
    <source>
        <strain evidence="2">PFS-109/04</strain>
        <tissue evidence="2">Leaf</tissue>
    </source>
</reference>
<protein>
    <submittedName>
        <fullName evidence="2">Uncharacterized protein</fullName>
    </submittedName>
</protein>
<dbReference type="EMBL" id="QGKX02002183">
    <property type="protein sequence ID" value="KAF3487053.1"/>
    <property type="molecule type" value="Genomic_DNA"/>
</dbReference>
<dbReference type="Proteomes" id="UP000712600">
    <property type="component" value="Unassembled WGS sequence"/>
</dbReference>
<dbReference type="InterPro" id="IPR009291">
    <property type="entry name" value="Vps62"/>
</dbReference>
<dbReference type="AlphaFoldDB" id="A0A8S9MW91"/>
<feature type="region of interest" description="Disordered" evidence="1">
    <location>
        <begin position="119"/>
        <end position="141"/>
    </location>
</feature>
<organism evidence="2 3">
    <name type="scientific">Brassica cretica</name>
    <name type="common">Mustard</name>
    <dbReference type="NCBI Taxonomy" id="69181"/>
    <lineage>
        <taxon>Eukaryota</taxon>
        <taxon>Viridiplantae</taxon>
        <taxon>Streptophyta</taxon>
        <taxon>Embryophyta</taxon>
        <taxon>Tracheophyta</taxon>
        <taxon>Spermatophyta</taxon>
        <taxon>Magnoliopsida</taxon>
        <taxon>eudicotyledons</taxon>
        <taxon>Gunneridae</taxon>
        <taxon>Pentapetalae</taxon>
        <taxon>rosids</taxon>
        <taxon>malvids</taxon>
        <taxon>Brassicales</taxon>
        <taxon>Brassicaceae</taxon>
        <taxon>Brassiceae</taxon>
        <taxon>Brassica</taxon>
    </lineage>
</organism>
<gene>
    <name evidence="2" type="ORF">F2Q69_00052572</name>
</gene>